<organism evidence="1">
    <name type="scientific">Photinus pyralis</name>
    <name type="common">Common eastern firefly</name>
    <name type="synonym">Lampyris pyralis</name>
    <dbReference type="NCBI Taxonomy" id="7054"/>
    <lineage>
        <taxon>Eukaryota</taxon>
        <taxon>Metazoa</taxon>
        <taxon>Ecdysozoa</taxon>
        <taxon>Arthropoda</taxon>
        <taxon>Hexapoda</taxon>
        <taxon>Insecta</taxon>
        <taxon>Pterygota</taxon>
        <taxon>Neoptera</taxon>
        <taxon>Endopterygota</taxon>
        <taxon>Coleoptera</taxon>
        <taxon>Polyphaga</taxon>
        <taxon>Elateriformia</taxon>
        <taxon>Elateroidea</taxon>
        <taxon>Lampyridae</taxon>
        <taxon>Lampyrinae</taxon>
        <taxon>Photinus</taxon>
    </lineage>
</organism>
<dbReference type="AlphaFoldDB" id="A0A1Y1L797"/>
<reference evidence="1" key="1">
    <citation type="journal article" date="2016" name="Sci. Rep.">
        <title>Molecular characterization of firefly nuptial gifts: a multi-omics approach sheds light on postcopulatory sexual selection.</title>
        <authorList>
            <person name="Al-Wathiqui N."/>
            <person name="Fallon T.R."/>
            <person name="South A."/>
            <person name="Weng J.K."/>
            <person name="Lewis S.M."/>
        </authorList>
    </citation>
    <scope>NUCLEOTIDE SEQUENCE</scope>
</reference>
<accession>A0A1Y1L797</accession>
<name>A0A1Y1L797_PHOPY</name>
<protein>
    <submittedName>
        <fullName evidence="1">Uncharacterized protein</fullName>
    </submittedName>
</protein>
<sequence length="326" mass="37260">MSVSEDTPADSHPESIWEKIETSIKVQVPTYLKNLLAINGYDNVISLSTLDDNTFQELETFAKATLPSLIDENEFFKYYGIFAKNVTTFSIVGGHKVLLKKVAEYLANDFKKHQTTGNVKVKKNSVKRKITQSVINTVESEVESNDQENMRNILGNIDINLEQSKINENCVRFIKENYNAFEQSQNVEPKFLRILQNLDTSRIDFNVRIHSDIENSNFNRALVTCCFCNCDIKIPRTIVTNANGENVLYWVHSNFYKHMKTHFDVNKSRKKLSNRTIDGYFVRQTLKEKGCNSSCNSISNSIASEIQSVETVQEEPQDFLQAGNVL</sequence>
<dbReference type="EMBL" id="GEZM01062857">
    <property type="protein sequence ID" value="JAV69454.1"/>
    <property type="molecule type" value="Transcribed_RNA"/>
</dbReference>
<proteinExistence type="predicted"/>
<evidence type="ECO:0000313" key="1">
    <source>
        <dbReference type="EMBL" id="JAV69454.1"/>
    </source>
</evidence>